<accession>A0ACD4NR01</accession>
<gene>
    <name evidence="1" type="ORF">OXU80_03270</name>
</gene>
<protein>
    <submittedName>
        <fullName evidence="1">Polyprenyl synthetase family protein</fullName>
    </submittedName>
</protein>
<sequence length="331" mass="33849">MEDESLLETRDIDAAPVEASALPDAGTVQLGFEAHRRRIDERLAALLPRALPGQTLLDDAMRDAVLAPGKRLRPIMTVLVSEALGGPTAAAVDAGCAVEMVHAASLVLDDLPCMDDASLRRGRPTVHVAHGEDVAVLAAVAALSGAFRLLAEIESLSPTARIEAVSILTGSVGLHGLVGGQFNDLRGGRDSRPIGEIATANGLKTGALFCAAAEIGAVAAGAPARARQLLCGFAAELGHAFQLLDDVIDSCSSLHAAGKDVGKDAGKSTIVALIGRGSTEARIERHVAGAEAKLTELFGPSSRLHAFVGGIVEAARTAGAPSRPEIAAARG</sequence>
<keyword evidence="2" id="KW-1185">Reference proteome</keyword>
<organism evidence="1 2">
    <name type="scientific">Antarcticirhabdus aurantiaca</name>
    <dbReference type="NCBI Taxonomy" id="2606717"/>
    <lineage>
        <taxon>Bacteria</taxon>
        <taxon>Pseudomonadati</taxon>
        <taxon>Pseudomonadota</taxon>
        <taxon>Alphaproteobacteria</taxon>
        <taxon>Hyphomicrobiales</taxon>
        <taxon>Aurantimonadaceae</taxon>
        <taxon>Antarcticirhabdus</taxon>
    </lineage>
</organism>
<evidence type="ECO:0000313" key="1">
    <source>
        <dbReference type="EMBL" id="WAJ29272.1"/>
    </source>
</evidence>
<dbReference type="Proteomes" id="UP001163223">
    <property type="component" value="Chromosome"/>
</dbReference>
<reference evidence="1" key="1">
    <citation type="submission" date="2022-11" db="EMBL/GenBank/DDBJ databases">
        <title>beta-Carotene-producing bacterium, Jeongeuplla avenae sp. nov., alleviates the salt stress of Arabidopsis seedlings.</title>
        <authorList>
            <person name="Jiang L."/>
            <person name="Lee J."/>
        </authorList>
    </citation>
    <scope>NUCLEOTIDE SEQUENCE</scope>
    <source>
        <strain evidence="1">DY_R2A_6</strain>
    </source>
</reference>
<proteinExistence type="predicted"/>
<evidence type="ECO:0000313" key="2">
    <source>
        <dbReference type="Proteomes" id="UP001163223"/>
    </source>
</evidence>
<dbReference type="EMBL" id="CP113520">
    <property type="protein sequence ID" value="WAJ29272.1"/>
    <property type="molecule type" value="Genomic_DNA"/>
</dbReference>
<name>A0ACD4NR01_9HYPH</name>